<dbReference type="InterPro" id="IPR002678">
    <property type="entry name" value="DUF34/NIF3"/>
</dbReference>
<dbReference type="PANTHER" id="PTHR13799:SF14">
    <property type="entry name" value="GTP CYCLOHYDROLASE 1 TYPE 2 HOMOLOG"/>
    <property type="match status" value="1"/>
</dbReference>
<dbReference type="FunFam" id="3.30.70.120:FF:000006">
    <property type="entry name" value="GTP cyclohydrolase 1 type 2 homolog"/>
    <property type="match status" value="1"/>
</dbReference>
<evidence type="ECO:0000313" key="8">
    <source>
        <dbReference type="Proteomes" id="UP000189674"/>
    </source>
</evidence>
<evidence type="ECO:0000256" key="3">
    <source>
        <dbReference type="ARBA" id="ARBA00022112"/>
    </source>
</evidence>
<reference evidence="8" key="1">
    <citation type="submission" date="2017-02" db="EMBL/GenBank/DDBJ databases">
        <title>Comparative genomics and description of representatives of a novel lineage of planctomycetes thriving in anoxic sediments.</title>
        <authorList>
            <person name="Spring S."/>
            <person name="Bunk B."/>
            <person name="Sproer C."/>
        </authorList>
    </citation>
    <scope>NUCLEOTIDE SEQUENCE [LARGE SCALE GENOMIC DNA]</scope>
    <source>
        <strain evidence="8">ST-NAGAB-D1</strain>
    </source>
</reference>
<dbReference type="KEGG" id="alus:STSP2_00896"/>
<dbReference type="Gene3D" id="3.30.70.120">
    <property type="match status" value="1"/>
</dbReference>
<evidence type="ECO:0000256" key="4">
    <source>
        <dbReference type="ARBA" id="ARBA00022723"/>
    </source>
</evidence>
<dbReference type="NCBIfam" id="TIGR00486">
    <property type="entry name" value="YbgI_SA1388"/>
    <property type="match status" value="1"/>
</dbReference>
<comment type="similarity">
    <text evidence="1 5">Belongs to the GTP cyclohydrolase I type 2/NIF3 family.</text>
</comment>
<dbReference type="InterPro" id="IPR015867">
    <property type="entry name" value="N-reg_PII/ATP_PRibTrfase_C"/>
</dbReference>
<organism evidence="7 8">
    <name type="scientific">Anaerohalosphaera lusitana</name>
    <dbReference type="NCBI Taxonomy" id="1936003"/>
    <lineage>
        <taxon>Bacteria</taxon>
        <taxon>Pseudomonadati</taxon>
        <taxon>Planctomycetota</taxon>
        <taxon>Phycisphaerae</taxon>
        <taxon>Sedimentisphaerales</taxon>
        <taxon>Anaerohalosphaeraceae</taxon>
        <taxon>Anaerohalosphaera</taxon>
    </lineage>
</organism>
<dbReference type="OrthoDB" id="9792792at2"/>
<evidence type="ECO:0000256" key="2">
    <source>
        <dbReference type="ARBA" id="ARBA00011643"/>
    </source>
</evidence>
<dbReference type="Proteomes" id="UP000189674">
    <property type="component" value="Chromosome"/>
</dbReference>
<sequence>MKVKDIGREINAIAPLGLALDWDNVGLLVGDENADVKNVLMTIDLTKGVLAEAKRKKVDMIMAYHPVIWDGLKKVTASGEGSIVYDLVRSGINVFSIHTAYDIAMGGVNDALAEIVGIGDAEPIGDFVENPAGDFYKVIVFVPAKSVNKVADAMFKAGAGQIGNYSKCSYRSDGQGTFLPMEGSNPAIGEKGRLEYVDEIKVESIVPGGKLEGVIGAMVKAHPYETPAYDVFREYGIGGKMGLGRMGELEKAGRLDDIVANIKKVTGAKALGMIGPEKKRVRKAAVCAGSCGNIVNTVMKAECDMYLTGELKHHQALAAQEAGLTCICLSHSVSERFALKNLAKELKKRLGDVKIQLSRKDADPFRWKNI</sequence>
<dbReference type="EMBL" id="CP019791">
    <property type="protein sequence ID" value="AQT67747.1"/>
    <property type="molecule type" value="Genomic_DNA"/>
</dbReference>
<dbReference type="PIRSF" id="PIRSF037489">
    <property type="entry name" value="UCP037489_NIF3_YqfO"/>
    <property type="match status" value="1"/>
</dbReference>
<accession>A0A1U9NIY6</accession>
<name>A0A1U9NIY6_9BACT</name>
<dbReference type="Pfam" id="PF01784">
    <property type="entry name" value="DUF34_NIF3"/>
    <property type="match status" value="1"/>
</dbReference>
<evidence type="ECO:0000256" key="1">
    <source>
        <dbReference type="ARBA" id="ARBA00006964"/>
    </source>
</evidence>
<evidence type="ECO:0000256" key="6">
    <source>
        <dbReference type="PIRSR" id="PIRSR602678-1"/>
    </source>
</evidence>
<proteinExistence type="inferred from homology"/>
<comment type="subunit">
    <text evidence="2">Homohexamer.</text>
</comment>
<dbReference type="Gene3D" id="3.40.1390.30">
    <property type="entry name" value="NIF3 (NGG1p interacting factor 3)-like"/>
    <property type="match status" value="2"/>
</dbReference>
<dbReference type="SUPFAM" id="SSF102705">
    <property type="entry name" value="NIF3 (NGG1p interacting factor 3)-like"/>
    <property type="match status" value="1"/>
</dbReference>
<dbReference type="GO" id="GO:0046872">
    <property type="term" value="F:metal ion binding"/>
    <property type="evidence" value="ECO:0007669"/>
    <property type="project" value="UniProtKB-UniRule"/>
</dbReference>
<evidence type="ECO:0000313" key="7">
    <source>
        <dbReference type="EMBL" id="AQT67747.1"/>
    </source>
</evidence>
<dbReference type="GO" id="GO:0005737">
    <property type="term" value="C:cytoplasm"/>
    <property type="evidence" value="ECO:0007669"/>
    <property type="project" value="TreeGrafter"/>
</dbReference>
<feature type="binding site" evidence="6">
    <location>
        <position position="335"/>
    </location>
    <ligand>
        <name>a divalent metal cation</name>
        <dbReference type="ChEBI" id="CHEBI:60240"/>
        <label>1</label>
    </ligand>
</feature>
<dbReference type="FunFam" id="3.40.1390.30:FF:000001">
    <property type="entry name" value="GTP cyclohydrolase 1 type 2"/>
    <property type="match status" value="1"/>
</dbReference>
<dbReference type="STRING" id="1936003.STSP2_00896"/>
<feature type="binding site" evidence="6">
    <location>
        <position position="65"/>
    </location>
    <ligand>
        <name>a divalent metal cation</name>
        <dbReference type="ChEBI" id="CHEBI:60240"/>
        <label>1</label>
    </ligand>
</feature>
<dbReference type="InterPro" id="IPR017221">
    <property type="entry name" value="DUF34/NIF3_bac"/>
</dbReference>
<gene>
    <name evidence="7" type="ORF">STSP2_00896</name>
</gene>
<dbReference type="InterPro" id="IPR036069">
    <property type="entry name" value="DUF34/NIF3_sf"/>
</dbReference>
<dbReference type="PANTHER" id="PTHR13799">
    <property type="entry name" value="NGG1 INTERACTING FACTOR 3"/>
    <property type="match status" value="1"/>
</dbReference>
<dbReference type="RefSeq" id="WP_146660183.1">
    <property type="nucleotide sequence ID" value="NZ_CP019791.1"/>
</dbReference>
<keyword evidence="8" id="KW-1185">Reference proteome</keyword>
<keyword evidence="4 5" id="KW-0479">Metal-binding</keyword>
<protein>
    <recommendedName>
        <fullName evidence="3 5">GTP cyclohydrolase 1 type 2 homolog</fullName>
    </recommendedName>
</protein>
<dbReference type="AlphaFoldDB" id="A0A1U9NIY6"/>
<feature type="binding site" evidence="6">
    <location>
        <position position="102"/>
    </location>
    <ligand>
        <name>a divalent metal cation</name>
        <dbReference type="ChEBI" id="CHEBI:60240"/>
        <label>1</label>
    </ligand>
</feature>
<evidence type="ECO:0000256" key="5">
    <source>
        <dbReference type="PIRNR" id="PIRNR037489"/>
    </source>
</evidence>
<feature type="binding site" evidence="6">
    <location>
        <position position="331"/>
    </location>
    <ligand>
        <name>a divalent metal cation</name>
        <dbReference type="ChEBI" id="CHEBI:60240"/>
        <label>1</label>
    </ligand>
</feature>